<proteinExistence type="predicted"/>
<evidence type="ECO:0000313" key="2">
    <source>
        <dbReference type="EMBL" id="KAL1275037.1"/>
    </source>
</evidence>
<name>A0ABR3NE61_9TELE</name>
<keyword evidence="3" id="KW-1185">Reference proteome</keyword>
<comment type="caution">
    <text evidence="2">The sequence shown here is derived from an EMBL/GenBank/DDBJ whole genome shotgun (WGS) entry which is preliminary data.</text>
</comment>
<dbReference type="Proteomes" id="UP001558613">
    <property type="component" value="Unassembled WGS sequence"/>
</dbReference>
<gene>
    <name evidence="2" type="ORF">QQF64_027851</name>
</gene>
<protein>
    <submittedName>
        <fullName evidence="2">Uncharacterized protein</fullName>
    </submittedName>
</protein>
<reference evidence="2 3" key="1">
    <citation type="submission" date="2023-09" db="EMBL/GenBank/DDBJ databases">
        <authorList>
            <person name="Wang M."/>
        </authorList>
    </citation>
    <scope>NUCLEOTIDE SEQUENCE [LARGE SCALE GENOMIC DNA]</scope>
    <source>
        <strain evidence="2">GT-2023</strain>
        <tissue evidence="2">Liver</tissue>
    </source>
</reference>
<sequence length="289" mass="32069">MANLSAVPRPPFKSYSLWPSVSFHSLRKPLTHVELCLLELLRFLLFTLFLIPPTSGLLLFGFSYQAGVLPIQIKNTDMILAAAFWVRFDPLGPQSSKVTVAEQQINPMRQTLRDTMFNFPVLMEVPARPTSSNPASLKRPSGPHGAARPWDSQAFISIQKRKRVCVSEAPIKHLTCDLAGAHGPEHSDNATCELRSRLVNPSHKQYDLSPVTPHPFSVCMSTQFRDYSSSDLCSFVVCMSLSLAAKPCVFLKGVQEKHRGLGNLVTWEAPGVLLSEDHPSESCLDKQKS</sequence>
<dbReference type="EMBL" id="JAYMGO010000005">
    <property type="protein sequence ID" value="KAL1275037.1"/>
    <property type="molecule type" value="Genomic_DNA"/>
</dbReference>
<feature type="region of interest" description="Disordered" evidence="1">
    <location>
        <begin position="128"/>
        <end position="148"/>
    </location>
</feature>
<organism evidence="2 3">
    <name type="scientific">Cirrhinus molitorella</name>
    <name type="common">mud carp</name>
    <dbReference type="NCBI Taxonomy" id="172907"/>
    <lineage>
        <taxon>Eukaryota</taxon>
        <taxon>Metazoa</taxon>
        <taxon>Chordata</taxon>
        <taxon>Craniata</taxon>
        <taxon>Vertebrata</taxon>
        <taxon>Euteleostomi</taxon>
        <taxon>Actinopterygii</taxon>
        <taxon>Neopterygii</taxon>
        <taxon>Teleostei</taxon>
        <taxon>Ostariophysi</taxon>
        <taxon>Cypriniformes</taxon>
        <taxon>Cyprinidae</taxon>
        <taxon>Labeoninae</taxon>
        <taxon>Labeonini</taxon>
        <taxon>Cirrhinus</taxon>
    </lineage>
</organism>
<evidence type="ECO:0000256" key="1">
    <source>
        <dbReference type="SAM" id="MobiDB-lite"/>
    </source>
</evidence>
<evidence type="ECO:0000313" key="3">
    <source>
        <dbReference type="Proteomes" id="UP001558613"/>
    </source>
</evidence>
<accession>A0ABR3NE61</accession>